<dbReference type="Proteomes" id="UP000315131">
    <property type="component" value="Unassembled WGS sequence"/>
</dbReference>
<dbReference type="InterPro" id="IPR011990">
    <property type="entry name" value="TPR-like_helical_dom_sf"/>
</dbReference>
<feature type="signal peptide" evidence="1">
    <location>
        <begin position="1"/>
        <end position="21"/>
    </location>
</feature>
<gene>
    <name evidence="3" type="primary">yaiO</name>
    <name evidence="3" type="ORF">FGM01_02890</name>
</gene>
<comment type="caution">
    <text evidence="3">The sequence shown here is derived from an EMBL/GenBank/DDBJ whole genome shotgun (WGS) entry which is preliminary data.</text>
</comment>
<keyword evidence="4" id="KW-1185">Reference proteome</keyword>
<proteinExistence type="predicted"/>
<dbReference type="NCBIfam" id="TIGR04390">
    <property type="entry name" value="OMP_YaiO_dom"/>
    <property type="match status" value="1"/>
</dbReference>
<feature type="chain" id="PRO_5021719602" evidence="1">
    <location>
        <begin position="22"/>
        <end position="417"/>
    </location>
</feature>
<dbReference type="AlphaFoldDB" id="A0A550I798"/>
<evidence type="ECO:0000259" key="2">
    <source>
        <dbReference type="Pfam" id="PF19413"/>
    </source>
</evidence>
<feature type="domain" description="YaiO beta-barrel" evidence="2">
    <location>
        <begin position="181"/>
        <end position="355"/>
    </location>
</feature>
<name>A0A550I798_9FLAO</name>
<dbReference type="EMBL" id="VHSF01000001">
    <property type="protein sequence ID" value="TRO66855.1"/>
    <property type="molecule type" value="Genomic_DNA"/>
</dbReference>
<evidence type="ECO:0000313" key="3">
    <source>
        <dbReference type="EMBL" id="TRO66855.1"/>
    </source>
</evidence>
<sequence length="417" mass="48534">MNMLKKTFLIVTLLVTAFTFSQETQQKNTDSIYFNALDLYKNKKYTSSLQLTNEGLEIAPEYHDIRILRVRNNWALANIKEAENDIRYLLEKAPEYPSVKDLALRQVNYFENKERSIVFIDDLQEVFGSDPKMQVLKASLLLKVGERQKARALALSLFRNNALDSDLRYTLQNILNRTVSTEIGINYQYINFSEDYSRNEPWHTVSGEFLQYFNRTAVIARVTRADRSFDQGFLYELESYPVFSDKVYAFVNAGVSDGRLFPDFRGSASLFVNLFRGFELETGGRLLHFSDQDYFTGIVGLTTYQGRFYLNGRSFLGPKRLDRLIQNYQFNIRYYFSSIDDYLFGRFGSGISPDETTIFTQVQENPVLDAYYFNVGWNKTIGIHHIIQVGAGYLYEDLSQNNQGYQFLGNVSYRYRF</sequence>
<evidence type="ECO:0000313" key="4">
    <source>
        <dbReference type="Proteomes" id="UP000315131"/>
    </source>
</evidence>
<dbReference type="InterPro" id="IPR030887">
    <property type="entry name" value="Beta-barrel_YaiO"/>
</dbReference>
<dbReference type="Pfam" id="PF19413">
    <property type="entry name" value="YaiO"/>
    <property type="match status" value="1"/>
</dbReference>
<dbReference type="OrthoDB" id="742239at2"/>
<protein>
    <submittedName>
        <fullName evidence="3">YaiO family outer membrane beta-barrel protein</fullName>
    </submittedName>
</protein>
<accession>A0A550I798</accession>
<keyword evidence="1" id="KW-0732">Signal</keyword>
<organism evidence="3 4">
    <name type="scientific">Christiangramia sabulilitoris</name>
    <dbReference type="NCBI Taxonomy" id="2583991"/>
    <lineage>
        <taxon>Bacteria</taxon>
        <taxon>Pseudomonadati</taxon>
        <taxon>Bacteroidota</taxon>
        <taxon>Flavobacteriia</taxon>
        <taxon>Flavobacteriales</taxon>
        <taxon>Flavobacteriaceae</taxon>
        <taxon>Christiangramia</taxon>
    </lineage>
</organism>
<reference evidence="3 4" key="1">
    <citation type="submission" date="2019-06" db="EMBL/GenBank/DDBJ databases">
        <title>Gramella sabulilitoris sp. nov., isolated from a marine sand.</title>
        <authorList>
            <person name="Yoon J.-H."/>
        </authorList>
    </citation>
    <scope>NUCLEOTIDE SEQUENCE [LARGE SCALE GENOMIC DNA]</scope>
    <source>
        <strain evidence="3 4">HSMS-1</strain>
    </source>
</reference>
<evidence type="ECO:0000256" key="1">
    <source>
        <dbReference type="SAM" id="SignalP"/>
    </source>
</evidence>
<dbReference type="Gene3D" id="1.25.40.10">
    <property type="entry name" value="Tetratricopeptide repeat domain"/>
    <property type="match status" value="1"/>
</dbReference>
<dbReference type="SUPFAM" id="SSF48452">
    <property type="entry name" value="TPR-like"/>
    <property type="match status" value="1"/>
</dbReference>